<accession>A0A4Q0MI85</accession>
<evidence type="ECO:0000259" key="5">
    <source>
        <dbReference type="PROSITE" id="PS50109"/>
    </source>
</evidence>
<comment type="caution">
    <text evidence="7">The sequence shown here is derived from an EMBL/GenBank/DDBJ whole genome shotgun (WGS) entry which is preliminary data.</text>
</comment>
<dbReference type="Proteomes" id="UP000289708">
    <property type="component" value="Unassembled WGS sequence"/>
</dbReference>
<dbReference type="Gene3D" id="3.40.50.2300">
    <property type="match status" value="1"/>
</dbReference>
<keyword evidence="3 4" id="KW-0597">Phosphoprotein</keyword>
<name>A0A4Q0MI85_9HYPH</name>
<proteinExistence type="predicted"/>
<gene>
    <name evidence="7" type="ORF">EK403_10975</name>
</gene>
<dbReference type="SUPFAM" id="SSF55874">
    <property type="entry name" value="ATPase domain of HSP90 chaperone/DNA topoisomerase II/histidine kinase"/>
    <property type="match status" value="1"/>
</dbReference>
<dbReference type="Pfam" id="PF00072">
    <property type="entry name" value="Response_reg"/>
    <property type="match status" value="1"/>
</dbReference>
<dbReference type="SMART" id="SM00387">
    <property type="entry name" value="HATPase_c"/>
    <property type="match status" value="1"/>
</dbReference>
<sequence>MSAIASLAEEAAAPDPGERIAVAAHEIRTPLGGVLALADLILAEDLPEAARGHANALKAAAEHLFEVASGLIGGAPLREPCAIDLGRFLETVSAPIAARCAAKGLAFRASRGPGVPNAVTADESALRRIVDNLADNALRATSQGSIELAVERLAGAADTVTLRFALRDTGRGVGPSPERLFQPYVQGAGPNGAAGLGLALVSRLARDMGGRAEAADRPAGGAEVAVTLKLRAAQPATAGRPLRVLVAEDNAINRRVAATLLEHFGHEFEMVEDGAAAVAAVAGGGYDLVLMDAVMPTLDGLSATRAIRAMDGPLGRIRIVGLTARAFDEEIAAFRAAGADAVVTKPIAVTELWRALDGGGERRAG</sequence>
<dbReference type="GO" id="GO:0000155">
    <property type="term" value="F:phosphorelay sensor kinase activity"/>
    <property type="evidence" value="ECO:0007669"/>
    <property type="project" value="InterPro"/>
</dbReference>
<evidence type="ECO:0000256" key="3">
    <source>
        <dbReference type="ARBA" id="ARBA00022553"/>
    </source>
</evidence>
<dbReference type="InterPro" id="IPR001789">
    <property type="entry name" value="Sig_transdc_resp-reg_receiver"/>
</dbReference>
<organism evidence="7 8">
    <name type="scientific">Hansschlegelia zhihuaiae</name>
    <dbReference type="NCBI Taxonomy" id="405005"/>
    <lineage>
        <taxon>Bacteria</taxon>
        <taxon>Pseudomonadati</taxon>
        <taxon>Pseudomonadota</taxon>
        <taxon>Alphaproteobacteria</taxon>
        <taxon>Hyphomicrobiales</taxon>
        <taxon>Methylopilaceae</taxon>
        <taxon>Hansschlegelia</taxon>
    </lineage>
</organism>
<dbReference type="Gene3D" id="3.30.565.10">
    <property type="entry name" value="Histidine kinase-like ATPase, C-terminal domain"/>
    <property type="match status" value="1"/>
</dbReference>
<dbReference type="SUPFAM" id="SSF47384">
    <property type="entry name" value="Homodimeric domain of signal transducing histidine kinase"/>
    <property type="match status" value="1"/>
</dbReference>
<feature type="domain" description="Histidine kinase" evidence="5">
    <location>
        <begin position="22"/>
        <end position="232"/>
    </location>
</feature>
<dbReference type="InterPro" id="IPR003661">
    <property type="entry name" value="HisK_dim/P_dom"/>
</dbReference>
<reference evidence="7 8" key="1">
    <citation type="submission" date="2018-12" db="EMBL/GenBank/DDBJ databases">
        <title>bacterium Hansschlegelia zhihuaiae S113.</title>
        <authorList>
            <person name="He J."/>
        </authorList>
    </citation>
    <scope>NUCLEOTIDE SEQUENCE [LARGE SCALE GENOMIC DNA]</scope>
    <source>
        <strain evidence="7 8">S 113</strain>
    </source>
</reference>
<protein>
    <recommendedName>
        <fullName evidence="2">histidine kinase</fullName>
        <ecNumber evidence="2">2.7.13.3</ecNumber>
    </recommendedName>
</protein>
<evidence type="ECO:0000313" key="8">
    <source>
        <dbReference type="Proteomes" id="UP000289708"/>
    </source>
</evidence>
<evidence type="ECO:0000256" key="4">
    <source>
        <dbReference type="PROSITE-ProRule" id="PRU00169"/>
    </source>
</evidence>
<dbReference type="OrthoDB" id="9801651at2"/>
<dbReference type="SMART" id="SM00448">
    <property type="entry name" value="REC"/>
    <property type="match status" value="1"/>
</dbReference>
<dbReference type="EC" id="2.7.13.3" evidence="2"/>
<feature type="modified residue" description="4-aspartylphosphate" evidence="4">
    <location>
        <position position="292"/>
    </location>
</feature>
<keyword evidence="8" id="KW-1185">Reference proteome</keyword>
<dbReference type="PANTHER" id="PTHR45339:SF3">
    <property type="entry name" value="HISTIDINE KINASE"/>
    <property type="match status" value="1"/>
</dbReference>
<dbReference type="Pfam" id="PF02518">
    <property type="entry name" value="HATPase_c"/>
    <property type="match status" value="1"/>
</dbReference>
<dbReference type="InterPro" id="IPR036890">
    <property type="entry name" value="HATPase_C_sf"/>
</dbReference>
<evidence type="ECO:0000256" key="2">
    <source>
        <dbReference type="ARBA" id="ARBA00012438"/>
    </source>
</evidence>
<dbReference type="PRINTS" id="PR00344">
    <property type="entry name" value="BCTRLSENSOR"/>
</dbReference>
<dbReference type="Gene3D" id="1.10.287.130">
    <property type="match status" value="1"/>
</dbReference>
<dbReference type="RefSeq" id="WP_128777534.1">
    <property type="nucleotide sequence ID" value="NZ_RYFI01000009.1"/>
</dbReference>
<dbReference type="PROSITE" id="PS50109">
    <property type="entry name" value="HIS_KIN"/>
    <property type="match status" value="1"/>
</dbReference>
<evidence type="ECO:0000313" key="7">
    <source>
        <dbReference type="EMBL" id="RXF73341.1"/>
    </source>
</evidence>
<dbReference type="InterPro" id="IPR036097">
    <property type="entry name" value="HisK_dim/P_sf"/>
</dbReference>
<dbReference type="PANTHER" id="PTHR45339">
    <property type="entry name" value="HYBRID SIGNAL TRANSDUCTION HISTIDINE KINASE J"/>
    <property type="match status" value="1"/>
</dbReference>
<dbReference type="EMBL" id="RYFI01000009">
    <property type="protein sequence ID" value="RXF73341.1"/>
    <property type="molecule type" value="Genomic_DNA"/>
</dbReference>
<dbReference type="CDD" id="cd17546">
    <property type="entry name" value="REC_hyHK_CKI1_RcsC-like"/>
    <property type="match status" value="1"/>
</dbReference>
<dbReference type="InterPro" id="IPR004358">
    <property type="entry name" value="Sig_transdc_His_kin-like_C"/>
</dbReference>
<dbReference type="InterPro" id="IPR011006">
    <property type="entry name" value="CheY-like_superfamily"/>
</dbReference>
<feature type="domain" description="Response regulatory" evidence="6">
    <location>
        <begin position="243"/>
        <end position="360"/>
    </location>
</feature>
<evidence type="ECO:0000256" key="1">
    <source>
        <dbReference type="ARBA" id="ARBA00000085"/>
    </source>
</evidence>
<dbReference type="CDD" id="cd00082">
    <property type="entry name" value="HisKA"/>
    <property type="match status" value="1"/>
</dbReference>
<dbReference type="InterPro" id="IPR003594">
    <property type="entry name" value="HATPase_dom"/>
</dbReference>
<dbReference type="AlphaFoldDB" id="A0A4Q0MI85"/>
<comment type="catalytic activity">
    <reaction evidence="1">
        <text>ATP + protein L-histidine = ADP + protein N-phospho-L-histidine.</text>
        <dbReference type="EC" id="2.7.13.3"/>
    </reaction>
</comment>
<dbReference type="PROSITE" id="PS50110">
    <property type="entry name" value="RESPONSE_REGULATORY"/>
    <property type="match status" value="1"/>
</dbReference>
<evidence type="ECO:0000259" key="6">
    <source>
        <dbReference type="PROSITE" id="PS50110"/>
    </source>
</evidence>
<dbReference type="InterPro" id="IPR005467">
    <property type="entry name" value="His_kinase_dom"/>
</dbReference>
<dbReference type="SUPFAM" id="SSF52172">
    <property type="entry name" value="CheY-like"/>
    <property type="match status" value="1"/>
</dbReference>